<evidence type="ECO:0000313" key="3">
    <source>
        <dbReference type="Proteomes" id="UP001189757"/>
    </source>
</evidence>
<name>A0ABM9KCZ6_9RALS</name>
<protein>
    <submittedName>
        <fullName evidence="2">Uncharacterized protein</fullName>
    </submittedName>
</protein>
<evidence type="ECO:0000256" key="1">
    <source>
        <dbReference type="SAM" id="MobiDB-lite"/>
    </source>
</evidence>
<proteinExistence type="predicted"/>
<sequence length="314" mass="35701">MNKNGDVRSASEFKEIFEETGNSYGPYRCPFCEVRYEDRCIVTECVKAPHFKLPNETAHRSGCNGEAGEDVSPGGSGLPNGPRRRVLGEIELPEALVKRRKASVVRRPGDDGLGAPPDAIEVTRRRRLVATDQTISSLFTTSQLRPIVHAYKRLRKHAYEQAVAANFKQGSADYNESFRKTLNAHNLSLYEHKLTYGNAFQGSKLQPWRIERVYYGSGKVRTEGGHLVINDKDSWPKLPKNKADLVPFEVRLSRILEADAPTSHLRALDELERLATADQYVEWYAYGMPMLQMDHFELNVDSLDHLYWIGQHQR</sequence>
<evidence type="ECO:0000313" key="2">
    <source>
        <dbReference type="EMBL" id="CAJ0822437.1"/>
    </source>
</evidence>
<keyword evidence="3" id="KW-1185">Reference proteome</keyword>
<organism evidence="2 3">
    <name type="scientific">Ralstonia flaminis</name>
    <dbReference type="NCBI Taxonomy" id="3058597"/>
    <lineage>
        <taxon>Bacteria</taxon>
        <taxon>Pseudomonadati</taxon>
        <taxon>Pseudomonadota</taxon>
        <taxon>Betaproteobacteria</taxon>
        <taxon>Burkholderiales</taxon>
        <taxon>Burkholderiaceae</taxon>
        <taxon>Ralstonia</taxon>
    </lineage>
</organism>
<gene>
    <name evidence="2" type="ORF">LMG18101_05005</name>
</gene>
<comment type="caution">
    <text evidence="2">The sequence shown here is derived from an EMBL/GenBank/DDBJ whole genome shotgun (WGS) entry which is preliminary data.</text>
</comment>
<reference evidence="2 3" key="1">
    <citation type="submission" date="2023-07" db="EMBL/GenBank/DDBJ databases">
        <authorList>
            <person name="Peeters C."/>
        </authorList>
    </citation>
    <scope>NUCLEOTIDE SEQUENCE [LARGE SCALE GENOMIC DNA]</scope>
    <source>
        <strain evidence="2 3">LMG 18101</strain>
    </source>
</reference>
<accession>A0ABM9KCZ6</accession>
<dbReference type="EMBL" id="CATZLL010000022">
    <property type="protein sequence ID" value="CAJ0822437.1"/>
    <property type="molecule type" value="Genomic_DNA"/>
</dbReference>
<dbReference type="Proteomes" id="UP001189757">
    <property type="component" value="Unassembled WGS sequence"/>
</dbReference>
<feature type="region of interest" description="Disordered" evidence="1">
    <location>
        <begin position="59"/>
        <end position="84"/>
    </location>
</feature>